<accession>A0AAQ3TQY7</accession>
<dbReference type="Gene3D" id="1.25.40.10">
    <property type="entry name" value="Tetratricopeptide repeat domain"/>
    <property type="match status" value="3"/>
</dbReference>
<dbReference type="NCBIfam" id="TIGR00756">
    <property type="entry name" value="PPR"/>
    <property type="match status" value="1"/>
</dbReference>
<dbReference type="Pfam" id="PF20431">
    <property type="entry name" value="E_motif"/>
    <property type="match status" value="1"/>
</dbReference>
<dbReference type="InterPro" id="IPR046960">
    <property type="entry name" value="PPR_At4g14850-like_plant"/>
</dbReference>
<dbReference type="InterPro" id="IPR011990">
    <property type="entry name" value="TPR-like_helical_dom_sf"/>
</dbReference>
<dbReference type="PROSITE" id="PS51375">
    <property type="entry name" value="PPR"/>
    <property type="match status" value="1"/>
</dbReference>
<proteinExistence type="predicted"/>
<feature type="compositionally biased region" description="Basic and acidic residues" evidence="4">
    <location>
        <begin position="637"/>
        <end position="648"/>
    </location>
</feature>
<keyword evidence="5" id="KW-0472">Membrane</keyword>
<keyword evidence="1" id="KW-0677">Repeat</keyword>
<keyword evidence="7" id="KW-1185">Reference proteome</keyword>
<evidence type="ECO:0000256" key="1">
    <source>
        <dbReference type="ARBA" id="ARBA00022737"/>
    </source>
</evidence>
<dbReference type="FunFam" id="1.25.40.10:FF:000755">
    <property type="entry name" value="Pentatricopeptide repeat-containing protein"/>
    <property type="match status" value="1"/>
</dbReference>
<keyword evidence="2" id="KW-0809">Transit peptide</keyword>
<dbReference type="PANTHER" id="PTHR47926">
    <property type="entry name" value="PENTATRICOPEPTIDE REPEAT-CONTAINING PROTEIN"/>
    <property type="match status" value="1"/>
</dbReference>
<name>A0AAQ3TQY7_PASNO</name>
<evidence type="ECO:0000313" key="7">
    <source>
        <dbReference type="Proteomes" id="UP001341281"/>
    </source>
</evidence>
<dbReference type="EMBL" id="CP144749">
    <property type="protein sequence ID" value="WVZ78060.1"/>
    <property type="molecule type" value="Genomic_DNA"/>
</dbReference>
<evidence type="ECO:0000313" key="6">
    <source>
        <dbReference type="EMBL" id="WVZ78060.1"/>
    </source>
</evidence>
<dbReference type="Pfam" id="PF01535">
    <property type="entry name" value="PPR"/>
    <property type="match status" value="1"/>
</dbReference>
<dbReference type="GO" id="GO:0003723">
    <property type="term" value="F:RNA binding"/>
    <property type="evidence" value="ECO:0007669"/>
    <property type="project" value="InterPro"/>
</dbReference>
<feature type="repeat" description="PPR" evidence="3">
    <location>
        <begin position="240"/>
        <end position="274"/>
    </location>
</feature>
<evidence type="ECO:0000256" key="2">
    <source>
        <dbReference type="ARBA" id="ARBA00022946"/>
    </source>
</evidence>
<sequence>MPPPRLAPNPAAVLHAALLRSSSSSCRLPPSISFNSLIAAAASSPHARLRALALPALALAHASGCVALDSYALCSALRSTPSAAAAVTLHALAAKSGWLGSVFVSCALAASYGGSGRYLDARRLFDESPTKNGVFGNAVLAAYVGAAKWTPVLGFARKFSELRLRVDGYTMTALVRACGEVVNVGLGIQAHGHAVRKLGGGEVDVFLASALVDMYAKCGLVGQAERVFGLAQQEPGGRGDVVLWTAMLNAYGRHGQCKEVIWMYDLMVAYGVCPDELAVLAVLSACQHAGEVLKGLSYFESMHTDYGLVPTPEHYSCVVNTLCRAGEVTKAWEIATKDGCDIAISVSTWGALLSACQDCGNIGVGRMAAQKAIELEPTNVGIYIELSNLYARACLWDEIDQLREVMRENGLEKDVGLSIGSNWKEGGGCREGGRNNLDSGTLASCEHTHAHSDCPVRGPKMGVNFSVLNKFGLPGLSSATTKQVYEQHFKNKNTEKFENFHIAYVEFCKYFNTIMPGQDFDTPSVKKIEEFFLNEWKTETDPAKRKEKFFEFMERNIKEAKVDDSFFIAAGLAMPAAAVVGKRASGQIPYVKHLRLDLVPNVVFVPVVTLVGIIGATAWQISRKSAAAKEEEEEERAAEQQKDQSKAN</sequence>
<dbReference type="FunFam" id="1.25.40.10:FF:000525">
    <property type="entry name" value="Pentatricopeptide (PPR) repeat-containing protein-like"/>
    <property type="match status" value="1"/>
</dbReference>
<dbReference type="Proteomes" id="UP001341281">
    <property type="component" value="Chromosome 05"/>
</dbReference>
<feature type="region of interest" description="Disordered" evidence="4">
    <location>
        <begin position="625"/>
        <end position="648"/>
    </location>
</feature>
<evidence type="ECO:0000256" key="5">
    <source>
        <dbReference type="SAM" id="Phobius"/>
    </source>
</evidence>
<keyword evidence="5" id="KW-0812">Transmembrane</keyword>
<feature type="transmembrane region" description="Helical" evidence="5">
    <location>
        <begin position="598"/>
        <end position="619"/>
    </location>
</feature>
<evidence type="ECO:0000256" key="4">
    <source>
        <dbReference type="SAM" id="MobiDB-lite"/>
    </source>
</evidence>
<dbReference type="PANTHER" id="PTHR47926:SF386">
    <property type="entry name" value="PENTATRICOPEPTIDE REPEAT-CONTAINING PROTEIN"/>
    <property type="match status" value="1"/>
</dbReference>
<gene>
    <name evidence="6" type="ORF">U9M48_025831</name>
</gene>
<protein>
    <submittedName>
        <fullName evidence="6">Uncharacterized protein</fullName>
    </submittedName>
</protein>
<organism evidence="6 7">
    <name type="scientific">Paspalum notatum var. saurae</name>
    <dbReference type="NCBI Taxonomy" id="547442"/>
    <lineage>
        <taxon>Eukaryota</taxon>
        <taxon>Viridiplantae</taxon>
        <taxon>Streptophyta</taxon>
        <taxon>Embryophyta</taxon>
        <taxon>Tracheophyta</taxon>
        <taxon>Spermatophyta</taxon>
        <taxon>Magnoliopsida</taxon>
        <taxon>Liliopsida</taxon>
        <taxon>Poales</taxon>
        <taxon>Poaceae</taxon>
        <taxon>PACMAD clade</taxon>
        <taxon>Panicoideae</taxon>
        <taxon>Andropogonodae</taxon>
        <taxon>Paspaleae</taxon>
        <taxon>Paspalinae</taxon>
        <taxon>Paspalum</taxon>
    </lineage>
</organism>
<reference evidence="6 7" key="1">
    <citation type="submission" date="2024-02" db="EMBL/GenBank/DDBJ databases">
        <title>High-quality chromosome-scale genome assembly of Pensacola bahiagrass (Paspalum notatum Flugge var. saurae).</title>
        <authorList>
            <person name="Vega J.M."/>
            <person name="Podio M."/>
            <person name="Orjuela J."/>
            <person name="Siena L.A."/>
            <person name="Pessino S.C."/>
            <person name="Combes M.C."/>
            <person name="Mariac C."/>
            <person name="Albertini E."/>
            <person name="Pupilli F."/>
            <person name="Ortiz J.P.A."/>
            <person name="Leblanc O."/>
        </authorList>
    </citation>
    <scope>NUCLEOTIDE SEQUENCE [LARGE SCALE GENOMIC DNA]</scope>
    <source>
        <strain evidence="6">R1</strain>
        <tissue evidence="6">Leaf</tissue>
    </source>
</reference>
<evidence type="ECO:0000256" key="3">
    <source>
        <dbReference type="PROSITE-ProRule" id="PRU00708"/>
    </source>
</evidence>
<dbReference type="AlphaFoldDB" id="A0AAQ3TQY7"/>
<dbReference type="GO" id="GO:0009451">
    <property type="term" value="P:RNA modification"/>
    <property type="evidence" value="ECO:0007669"/>
    <property type="project" value="InterPro"/>
</dbReference>
<dbReference type="InterPro" id="IPR046848">
    <property type="entry name" value="E_motif"/>
</dbReference>
<dbReference type="InterPro" id="IPR002885">
    <property type="entry name" value="PPR_rpt"/>
</dbReference>
<keyword evidence="5" id="KW-1133">Transmembrane helix</keyword>